<keyword evidence="9 11" id="KW-1133">Transmembrane helix</keyword>
<comment type="similarity">
    <text evidence="4">Belongs to the glycosyltransferase 2 family.</text>
</comment>
<evidence type="ECO:0000313" key="14">
    <source>
        <dbReference type="WBParaSite" id="ASIM_0000458501-mRNA-1"/>
    </source>
</evidence>
<reference evidence="14" key="1">
    <citation type="submission" date="2017-02" db="UniProtKB">
        <authorList>
            <consortium name="WormBaseParasite"/>
        </authorList>
    </citation>
    <scope>IDENTIFICATION</scope>
</reference>
<keyword evidence="7" id="KW-0808">Transferase</keyword>
<comment type="subcellular location">
    <subcellularLocation>
        <location evidence="1">Membrane</location>
        <topology evidence="1">Multi-pass membrane protein</topology>
    </subcellularLocation>
</comment>
<dbReference type="AlphaFoldDB" id="A0A0M3JAG5"/>
<evidence type="ECO:0000256" key="1">
    <source>
        <dbReference type="ARBA" id="ARBA00004141"/>
    </source>
</evidence>
<dbReference type="SUPFAM" id="SSF53448">
    <property type="entry name" value="Nucleotide-diphospho-sugar transferases"/>
    <property type="match status" value="1"/>
</dbReference>
<keyword evidence="6" id="KW-0328">Glycosyltransferase</keyword>
<evidence type="ECO:0000256" key="3">
    <source>
        <dbReference type="ARBA" id="ARBA00004991"/>
    </source>
</evidence>
<evidence type="ECO:0000313" key="12">
    <source>
        <dbReference type="EMBL" id="VDK23768.1"/>
    </source>
</evidence>
<gene>
    <name evidence="12" type="ORF">ASIM_LOCUS4396</name>
</gene>
<reference evidence="12 13" key="2">
    <citation type="submission" date="2018-11" db="EMBL/GenBank/DDBJ databases">
        <authorList>
            <consortium name="Pathogen Informatics"/>
        </authorList>
    </citation>
    <scope>NUCLEOTIDE SEQUENCE [LARGE SCALE GENOMIC DNA]</scope>
</reference>
<keyword evidence="13" id="KW-1185">Reference proteome</keyword>
<dbReference type="InterPro" id="IPR025993">
    <property type="entry name" value="Ceramide_glucosylTrfase"/>
</dbReference>
<dbReference type="EC" id="2.4.1.80" evidence="5"/>
<evidence type="ECO:0000256" key="11">
    <source>
        <dbReference type="SAM" id="Phobius"/>
    </source>
</evidence>
<dbReference type="GO" id="GO:0006679">
    <property type="term" value="P:glucosylceramide biosynthetic process"/>
    <property type="evidence" value="ECO:0007669"/>
    <property type="project" value="TreeGrafter"/>
</dbReference>
<proteinExistence type="inferred from homology"/>
<evidence type="ECO:0000256" key="8">
    <source>
        <dbReference type="ARBA" id="ARBA00022692"/>
    </source>
</evidence>
<protein>
    <recommendedName>
        <fullName evidence="5">ceramide glucosyltransferase</fullName>
        <ecNumber evidence="5">2.4.1.80</ecNumber>
    </recommendedName>
</protein>
<evidence type="ECO:0000256" key="4">
    <source>
        <dbReference type="ARBA" id="ARBA00006739"/>
    </source>
</evidence>
<dbReference type="UniPathway" id="UPA00222"/>
<evidence type="ECO:0000256" key="2">
    <source>
        <dbReference type="ARBA" id="ARBA00004760"/>
    </source>
</evidence>
<keyword evidence="8 11" id="KW-0812">Transmembrane</keyword>
<evidence type="ECO:0000256" key="10">
    <source>
        <dbReference type="ARBA" id="ARBA00023136"/>
    </source>
</evidence>
<organism evidence="14">
    <name type="scientific">Anisakis simplex</name>
    <name type="common">Herring worm</name>
    <dbReference type="NCBI Taxonomy" id="6269"/>
    <lineage>
        <taxon>Eukaryota</taxon>
        <taxon>Metazoa</taxon>
        <taxon>Ecdysozoa</taxon>
        <taxon>Nematoda</taxon>
        <taxon>Chromadorea</taxon>
        <taxon>Rhabditida</taxon>
        <taxon>Spirurina</taxon>
        <taxon>Ascaridomorpha</taxon>
        <taxon>Ascaridoidea</taxon>
        <taxon>Anisakidae</taxon>
        <taxon>Anisakis</taxon>
        <taxon>Anisakis simplex complex</taxon>
    </lineage>
</organism>
<sequence length="169" mass="19804">FCSRHFIRFFLNFILFCVQVFAFSKYRLYRPIVPRRDVAGVSIIKPLVGTDENLFFNLESFFRMKYPTYELLFCVHDSSDPAQKVVEVLMSKYPQIDARIFCGGEHVGLNPKINNMMPAYRASKYPIVLVSDSAIYSEFSFGLIRISFVVHLRNVFLKGICNWHFKLMF</sequence>
<evidence type="ECO:0000256" key="5">
    <source>
        <dbReference type="ARBA" id="ARBA00012699"/>
    </source>
</evidence>
<dbReference type="WBParaSite" id="ASIM_0000458501-mRNA-1">
    <property type="protein sequence ID" value="ASIM_0000458501-mRNA-1"/>
    <property type="gene ID" value="ASIM_0000458501"/>
</dbReference>
<dbReference type="PANTHER" id="PTHR12726:SF0">
    <property type="entry name" value="CERAMIDE GLUCOSYLTRANSFERASE"/>
    <property type="match status" value="1"/>
</dbReference>
<dbReference type="OrthoDB" id="1483400at2759"/>
<dbReference type="EMBL" id="UYRR01007616">
    <property type="protein sequence ID" value="VDK23768.1"/>
    <property type="molecule type" value="Genomic_DNA"/>
</dbReference>
<accession>A0A0M3JAG5</accession>
<keyword evidence="10 11" id="KW-0472">Membrane</keyword>
<feature type="transmembrane region" description="Helical" evidence="11">
    <location>
        <begin position="6"/>
        <end position="26"/>
    </location>
</feature>
<evidence type="ECO:0000256" key="9">
    <source>
        <dbReference type="ARBA" id="ARBA00022989"/>
    </source>
</evidence>
<dbReference type="GO" id="GO:0016020">
    <property type="term" value="C:membrane"/>
    <property type="evidence" value="ECO:0007669"/>
    <property type="project" value="UniProtKB-SubCell"/>
</dbReference>
<dbReference type="Pfam" id="PF13506">
    <property type="entry name" value="Glyco_transf_21"/>
    <property type="match status" value="1"/>
</dbReference>
<name>A0A0M3JAG5_ANISI</name>
<dbReference type="GO" id="GO:0008120">
    <property type="term" value="F:ceramide glucosyltransferase activity"/>
    <property type="evidence" value="ECO:0007669"/>
    <property type="project" value="UniProtKB-EC"/>
</dbReference>
<dbReference type="InterPro" id="IPR029044">
    <property type="entry name" value="Nucleotide-diphossugar_trans"/>
</dbReference>
<comment type="pathway">
    <text evidence="3">Sphingolipid metabolism.</text>
</comment>
<evidence type="ECO:0000256" key="7">
    <source>
        <dbReference type="ARBA" id="ARBA00022679"/>
    </source>
</evidence>
<dbReference type="PANTHER" id="PTHR12726">
    <property type="entry name" value="CERAMIDE GLUCOSYLTRANSFERASE"/>
    <property type="match status" value="1"/>
</dbReference>
<evidence type="ECO:0000256" key="6">
    <source>
        <dbReference type="ARBA" id="ARBA00022676"/>
    </source>
</evidence>
<evidence type="ECO:0000313" key="13">
    <source>
        <dbReference type="Proteomes" id="UP000267096"/>
    </source>
</evidence>
<comment type="pathway">
    <text evidence="2">Lipid metabolism; sphingolipid metabolism.</text>
</comment>
<dbReference type="Proteomes" id="UP000267096">
    <property type="component" value="Unassembled WGS sequence"/>
</dbReference>